<reference evidence="2" key="1">
    <citation type="submission" date="2021-01" db="EMBL/GenBank/DDBJ databases">
        <authorList>
            <person name="Corre E."/>
            <person name="Pelletier E."/>
            <person name="Niang G."/>
            <person name="Scheremetjew M."/>
            <person name="Finn R."/>
            <person name="Kale V."/>
            <person name="Holt S."/>
            <person name="Cochrane G."/>
            <person name="Meng A."/>
            <person name="Brown T."/>
            <person name="Cohen L."/>
        </authorList>
    </citation>
    <scope>NUCLEOTIDE SEQUENCE</scope>
    <source>
        <strain evidence="2">CCMP 410</strain>
    </source>
</reference>
<name>A0A7S1UYW9_9STRA</name>
<evidence type="ECO:0000313" key="2">
    <source>
        <dbReference type="EMBL" id="CAD9282708.1"/>
    </source>
</evidence>
<dbReference type="EMBL" id="HBGK01022608">
    <property type="protein sequence ID" value="CAD9282708.1"/>
    <property type="molecule type" value="Transcribed_RNA"/>
</dbReference>
<protein>
    <submittedName>
        <fullName evidence="2">Uncharacterized protein</fullName>
    </submittedName>
</protein>
<organism evidence="2">
    <name type="scientific">Grammatophora oceanica</name>
    <dbReference type="NCBI Taxonomy" id="210454"/>
    <lineage>
        <taxon>Eukaryota</taxon>
        <taxon>Sar</taxon>
        <taxon>Stramenopiles</taxon>
        <taxon>Ochrophyta</taxon>
        <taxon>Bacillariophyta</taxon>
        <taxon>Fragilariophyceae</taxon>
        <taxon>Fragilariophycidae</taxon>
        <taxon>Rhabdonematales</taxon>
        <taxon>Grammatophoraceae</taxon>
        <taxon>Grammatophora</taxon>
    </lineage>
</organism>
<evidence type="ECO:0000256" key="1">
    <source>
        <dbReference type="SAM" id="MobiDB-lite"/>
    </source>
</evidence>
<sequence length="279" mass="31008">MMTTMQHPSNDRFSNDATFQVLLEKQRRLLSMVKDEAAAIVQRKTITEAPTEYVPPTDIMIPSKHLQTTTTTISTLPPSSAPLEFSSDCAFVEQPFEKYIIFEQQAHDQQDDDSPITRMIFDESEELPPKKKRRVSIDTDSLASFEDIGFADDADDDDDDDEEEDGYGAFTVEVSCDATTVSRDDDDLMNSSSSSSASSVWGEANLPTDGASILQSASSSSPSDETRKALQNVMLQSVKSQGQIQEWERTVMGLKRSHSQTMRNSKKTRQALLQTLLSA</sequence>
<feature type="region of interest" description="Disordered" evidence="1">
    <location>
        <begin position="181"/>
        <end position="203"/>
    </location>
</feature>
<proteinExistence type="predicted"/>
<gene>
    <name evidence="2" type="ORF">GOCE00092_LOCUS11620</name>
</gene>
<feature type="region of interest" description="Disordered" evidence="1">
    <location>
        <begin position="146"/>
        <end position="165"/>
    </location>
</feature>
<dbReference type="AlphaFoldDB" id="A0A7S1UYW9"/>
<accession>A0A7S1UYW9</accession>
<feature type="compositionally biased region" description="Acidic residues" evidence="1">
    <location>
        <begin position="149"/>
        <end position="165"/>
    </location>
</feature>